<dbReference type="GO" id="GO:0030687">
    <property type="term" value="C:preribosome, large subunit precursor"/>
    <property type="evidence" value="ECO:0007669"/>
    <property type="project" value="EnsemblFungi"/>
</dbReference>
<name>G8BWR1_TETPH</name>
<proteinExistence type="predicted"/>
<evidence type="ECO:0000313" key="8">
    <source>
        <dbReference type="Proteomes" id="UP000005666"/>
    </source>
</evidence>
<keyword evidence="8" id="KW-1185">Reference proteome</keyword>
<dbReference type="EMBL" id="HE612863">
    <property type="protein sequence ID" value="CCE64512.1"/>
    <property type="molecule type" value="Genomic_DNA"/>
</dbReference>
<accession>G8BWR1</accession>
<dbReference type="Proteomes" id="UP000005666">
    <property type="component" value="Chromosome 8"/>
</dbReference>
<keyword evidence="5" id="KW-0690">Ribosome biogenesis</keyword>
<dbReference type="GeneID" id="11534022"/>
<dbReference type="GO" id="GO:0005730">
    <property type="term" value="C:nucleolus"/>
    <property type="evidence" value="ECO:0007669"/>
    <property type="project" value="EnsemblFungi"/>
</dbReference>
<dbReference type="InterPro" id="IPR053278">
    <property type="entry name" value="Pre-60S_factor_ECM1"/>
</dbReference>
<keyword evidence="4" id="KW-0963">Cytoplasm</keyword>
<organism evidence="7 8">
    <name type="scientific">Tetrapisispora phaffii (strain ATCC 24235 / CBS 4417 / NBRC 1672 / NRRL Y-8282 / UCD 70-5)</name>
    <name type="common">Yeast</name>
    <name type="synonym">Fabospora phaffii</name>
    <dbReference type="NCBI Taxonomy" id="1071381"/>
    <lineage>
        <taxon>Eukaryota</taxon>
        <taxon>Fungi</taxon>
        <taxon>Dikarya</taxon>
        <taxon>Ascomycota</taxon>
        <taxon>Saccharomycotina</taxon>
        <taxon>Saccharomycetes</taxon>
        <taxon>Saccharomycetales</taxon>
        <taxon>Saccharomycetaceae</taxon>
        <taxon>Tetrapisispora</taxon>
    </lineage>
</organism>
<dbReference type="GO" id="GO:0000055">
    <property type="term" value="P:ribosomal large subunit export from nucleus"/>
    <property type="evidence" value="ECO:0007669"/>
    <property type="project" value="EnsemblFungi"/>
</dbReference>
<dbReference type="HOGENOM" id="CLU_090725_0_0_1"/>
<keyword evidence="6" id="KW-0539">Nucleus</keyword>
<sequence>MAKKIGKNSRAARQAAYELALEPESKSLSELPRVENTNLSNILIRVSAKNEALLDAKIGKKKQTKGKSKATKKLLEQRINDSITSIDKDRLERALHITNKLDGKISKSISRAKYVQTTRKQGWDSINNAVRRELNPVAAEKKLDLENEDKMQDSEIAAEIKDDMNVETYGDAEGWDEERNEKKVADQLQNKNMFDLLPLMEDE</sequence>
<dbReference type="eggNOG" id="ENOG502S24Y">
    <property type="taxonomic scope" value="Eukaryota"/>
</dbReference>
<evidence type="ECO:0000256" key="3">
    <source>
        <dbReference type="ARBA" id="ARBA00022448"/>
    </source>
</evidence>
<evidence type="ECO:0000256" key="6">
    <source>
        <dbReference type="ARBA" id="ARBA00023242"/>
    </source>
</evidence>
<dbReference type="Pfam" id="PF09135">
    <property type="entry name" value="Alb1"/>
    <property type="match status" value="1"/>
</dbReference>
<gene>
    <name evidence="7" type="primary">TPHA0H03090</name>
    <name evidence="7" type="ordered locus">TPHA_0H03090</name>
</gene>
<dbReference type="OrthoDB" id="4068492at2759"/>
<dbReference type="PANTHER" id="PTHR28280:SF1">
    <property type="entry name" value="SHUTTLING PRE-60S FACTOR ECM1"/>
    <property type="match status" value="1"/>
</dbReference>
<dbReference type="GO" id="GO:0005737">
    <property type="term" value="C:cytoplasm"/>
    <property type="evidence" value="ECO:0007669"/>
    <property type="project" value="UniProtKB-SubCell"/>
</dbReference>
<dbReference type="RefSeq" id="XP_003686946.1">
    <property type="nucleotide sequence ID" value="XM_003686898.1"/>
</dbReference>
<dbReference type="STRING" id="1071381.G8BWR1"/>
<dbReference type="PANTHER" id="PTHR28280">
    <property type="entry name" value="SHUTTLING PRE-60S FACTOR ECM1"/>
    <property type="match status" value="1"/>
</dbReference>
<evidence type="ECO:0000313" key="7">
    <source>
        <dbReference type="EMBL" id="CCE64512.1"/>
    </source>
</evidence>
<dbReference type="GO" id="GO:1990275">
    <property type="term" value="F:preribosome binding"/>
    <property type="evidence" value="ECO:0007669"/>
    <property type="project" value="EnsemblFungi"/>
</dbReference>
<dbReference type="AlphaFoldDB" id="G8BWR1"/>
<comment type="subcellular location">
    <subcellularLocation>
        <location evidence="2">Cytoplasm</location>
    </subcellularLocation>
    <subcellularLocation>
        <location evidence="1">Nucleus</location>
    </subcellularLocation>
</comment>
<evidence type="ECO:0000256" key="1">
    <source>
        <dbReference type="ARBA" id="ARBA00004123"/>
    </source>
</evidence>
<protein>
    <submittedName>
        <fullName evidence="7">Uncharacterized protein</fullName>
    </submittedName>
</protein>
<dbReference type="OMA" id="NTRKAGW"/>
<evidence type="ECO:0000256" key="2">
    <source>
        <dbReference type="ARBA" id="ARBA00004496"/>
    </source>
</evidence>
<reference evidence="7 8" key="1">
    <citation type="journal article" date="2011" name="Proc. Natl. Acad. Sci. U.S.A.">
        <title>Evolutionary erosion of yeast sex chromosomes by mating-type switching accidents.</title>
        <authorList>
            <person name="Gordon J.L."/>
            <person name="Armisen D."/>
            <person name="Proux-Wera E."/>
            <person name="Oheigeartaigh S.S."/>
            <person name="Byrne K.P."/>
            <person name="Wolfe K.H."/>
        </authorList>
    </citation>
    <scope>NUCLEOTIDE SEQUENCE [LARGE SCALE GENOMIC DNA]</scope>
    <source>
        <strain evidence="8">ATCC 24235 / CBS 4417 / NBRC 1672 / NRRL Y-8282 / UCD 70-5</strain>
    </source>
</reference>
<dbReference type="KEGG" id="tpf:TPHA_0H03090"/>
<evidence type="ECO:0000256" key="4">
    <source>
        <dbReference type="ARBA" id="ARBA00022490"/>
    </source>
</evidence>
<evidence type="ECO:0000256" key="5">
    <source>
        <dbReference type="ARBA" id="ARBA00022517"/>
    </source>
</evidence>
<dbReference type="InterPro" id="IPR022784">
    <property type="entry name" value="Ribosome_bgen_Alb1"/>
</dbReference>
<keyword evidence="3" id="KW-0813">Transport</keyword>